<dbReference type="STRING" id="930152.SAMN05216565_103396"/>
<dbReference type="PANTHER" id="PTHR30023:SF0">
    <property type="entry name" value="PENICILLIN-SENSITIVE CARBOXYPEPTIDASE A"/>
    <property type="match status" value="1"/>
</dbReference>
<dbReference type="GO" id="GO:0000270">
    <property type="term" value="P:peptidoglycan metabolic process"/>
    <property type="evidence" value="ECO:0007669"/>
    <property type="project" value="TreeGrafter"/>
</dbReference>
<dbReference type="Gene3D" id="3.50.80.20">
    <property type="entry name" value="D-Ala-D-Ala carboxypeptidase C, peptidase S13"/>
    <property type="match status" value="1"/>
</dbReference>
<evidence type="ECO:0000313" key="4">
    <source>
        <dbReference type="Proteomes" id="UP000199159"/>
    </source>
</evidence>
<sequence>MKPMKILTIVLILLTLSGNTYFNKSYDVLALEDGNPLTLRLNEIITSEPGLKGSLTGISIRSATTGEMIYEHIGDTRLRPASNLKLFTAATALSVLGENYQFQTQLLTDGKIIGNTLNGNLYVKGSGDPTLLKEDLDKMAEELSKQGVQKINGNLIADDTYFDNVRYSMDLPWSDETTYYGAQISALTTSPDKDYDAGTIIVEVLPGKKINDKAVVKLTPNTDYIIIKNDTTTMKNKGKHIIKVEREHGKNIVHITGTISLNSKPVKEWIAVWEPTEYTLNLIKSSLASSGIELNGILKVGASSEDSKVLVNHHSMPLTDLLVPFMKLSNNGHAETLIKAMGKKQKEEGSWQSGIEVVTRELKTMKVDSDSMVIRDGSGISHVNLVSPNQVTNLLYQIQSQSWFHSYFESLPVSGFGDKLLGGTLRYRMSSPTLLGKVRAKTGSISTVSSLSGYIETKTGDTVVFSIILNNMLDESIGKAIEDKMVNTIYEYY</sequence>
<keyword evidence="4" id="KW-1185">Reference proteome</keyword>
<dbReference type="InterPro" id="IPR000667">
    <property type="entry name" value="Peptidase_S13"/>
</dbReference>
<comment type="similarity">
    <text evidence="1">Belongs to the peptidase S13 family.</text>
</comment>
<name>A0A1H0TB92_9BACI</name>
<dbReference type="PANTHER" id="PTHR30023">
    <property type="entry name" value="D-ALANYL-D-ALANINE CARBOXYPEPTIDASE"/>
    <property type="match status" value="1"/>
</dbReference>
<dbReference type="Pfam" id="PF02113">
    <property type="entry name" value="Peptidase_S13"/>
    <property type="match status" value="1"/>
</dbReference>
<reference evidence="4" key="1">
    <citation type="submission" date="2016-10" db="EMBL/GenBank/DDBJ databases">
        <authorList>
            <person name="Varghese N."/>
            <person name="Submissions S."/>
        </authorList>
    </citation>
    <scope>NUCLEOTIDE SEQUENCE [LARGE SCALE GENOMIC DNA]</scope>
    <source>
        <strain evidence="4">IBRC-M10078</strain>
    </source>
</reference>
<dbReference type="InterPro" id="IPR012338">
    <property type="entry name" value="Beta-lactam/transpept-like"/>
</dbReference>
<dbReference type="NCBIfam" id="TIGR00666">
    <property type="entry name" value="PBP4"/>
    <property type="match status" value="1"/>
</dbReference>
<gene>
    <name evidence="3" type="ORF">SAMN05216565_103396</name>
</gene>
<keyword evidence="3" id="KW-0121">Carboxypeptidase</keyword>
<evidence type="ECO:0000256" key="2">
    <source>
        <dbReference type="ARBA" id="ARBA00022801"/>
    </source>
</evidence>
<dbReference type="GO" id="GO:0006508">
    <property type="term" value="P:proteolysis"/>
    <property type="evidence" value="ECO:0007669"/>
    <property type="project" value="InterPro"/>
</dbReference>
<proteinExistence type="inferred from homology"/>
<dbReference type="PRINTS" id="PR00922">
    <property type="entry name" value="DADACBPTASE3"/>
</dbReference>
<dbReference type="GO" id="GO:0004185">
    <property type="term" value="F:serine-type carboxypeptidase activity"/>
    <property type="evidence" value="ECO:0007669"/>
    <property type="project" value="InterPro"/>
</dbReference>
<evidence type="ECO:0000313" key="3">
    <source>
        <dbReference type="EMBL" id="SDP51333.1"/>
    </source>
</evidence>
<dbReference type="EMBL" id="FNJU01000003">
    <property type="protein sequence ID" value="SDP51333.1"/>
    <property type="molecule type" value="Genomic_DNA"/>
</dbReference>
<dbReference type="Proteomes" id="UP000199159">
    <property type="component" value="Unassembled WGS sequence"/>
</dbReference>
<organism evidence="3 4">
    <name type="scientific">Litchfieldia salsa</name>
    <dbReference type="NCBI Taxonomy" id="930152"/>
    <lineage>
        <taxon>Bacteria</taxon>
        <taxon>Bacillati</taxon>
        <taxon>Bacillota</taxon>
        <taxon>Bacilli</taxon>
        <taxon>Bacillales</taxon>
        <taxon>Bacillaceae</taxon>
        <taxon>Litchfieldia</taxon>
    </lineage>
</organism>
<protein>
    <submittedName>
        <fullName evidence="3">D-alanyl-D-alanine carboxypeptidase / D-alanyl-D-alanine-endopeptidase (Penicillin-binding protein 4)</fullName>
    </submittedName>
</protein>
<keyword evidence="3" id="KW-0645">Protease</keyword>
<evidence type="ECO:0000256" key="1">
    <source>
        <dbReference type="ARBA" id="ARBA00006096"/>
    </source>
</evidence>
<dbReference type="Gene3D" id="3.40.710.10">
    <property type="entry name" value="DD-peptidase/beta-lactamase superfamily"/>
    <property type="match status" value="2"/>
</dbReference>
<dbReference type="SUPFAM" id="SSF56601">
    <property type="entry name" value="beta-lactamase/transpeptidase-like"/>
    <property type="match status" value="1"/>
</dbReference>
<dbReference type="AlphaFoldDB" id="A0A1H0TB92"/>
<keyword evidence="2" id="KW-0378">Hydrolase</keyword>
<accession>A0A1H0TB92</accession>
<dbReference type="RefSeq" id="WP_090852335.1">
    <property type="nucleotide sequence ID" value="NZ_FNJU01000003.1"/>
</dbReference>
<dbReference type="OrthoDB" id="9802627at2"/>